<dbReference type="AlphaFoldDB" id="A0A8J3U7V6"/>
<sequence length="122" mass="13554">MVFVLAAAVPPRFRALVLLATFRQSEMTARLRVEPDEIRVRGSLKTEPHIQGRNGVRFDHVIEQITARMPTADEAKRLGMPKSTPVLDVCAAVRDPGRCPFAVLAVVLPADRHEREDAYPIG</sequence>
<dbReference type="Proteomes" id="UP000622547">
    <property type="component" value="Unassembled WGS sequence"/>
</dbReference>
<dbReference type="Gene3D" id="3.40.1410.10">
    <property type="entry name" value="Chorismate lyase-like"/>
    <property type="match status" value="1"/>
</dbReference>
<dbReference type="InterPro" id="IPR011663">
    <property type="entry name" value="UTRA"/>
</dbReference>
<gene>
    <name evidence="2" type="ORF">Pph01_46740</name>
</gene>
<dbReference type="GO" id="GO:0003677">
    <property type="term" value="F:DNA binding"/>
    <property type="evidence" value="ECO:0007669"/>
    <property type="project" value="InterPro"/>
</dbReference>
<reference evidence="2 3" key="1">
    <citation type="submission" date="2021-01" db="EMBL/GenBank/DDBJ databases">
        <title>Whole genome shotgun sequence of Planotetraspora phitsanulokensis NBRC 104273.</title>
        <authorList>
            <person name="Komaki H."/>
            <person name="Tamura T."/>
        </authorList>
    </citation>
    <scope>NUCLEOTIDE SEQUENCE [LARGE SCALE GENOMIC DNA]</scope>
    <source>
        <strain evidence="2 3">NBRC 104273</strain>
    </source>
</reference>
<comment type="caution">
    <text evidence="2">The sequence shown here is derived from an EMBL/GenBank/DDBJ whole genome shotgun (WGS) entry which is preliminary data.</text>
</comment>
<keyword evidence="3" id="KW-1185">Reference proteome</keyword>
<evidence type="ECO:0000259" key="1">
    <source>
        <dbReference type="Pfam" id="PF07702"/>
    </source>
</evidence>
<protein>
    <recommendedName>
        <fullName evidence="1">UbiC transcription regulator-associated domain-containing protein</fullName>
    </recommendedName>
</protein>
<evidence type="ECO:0000313" key="2">
    <source>
        <dbReference type="EMBL" id="GII39671.1"/>
    </source>
</evidence>
<dbReference type="SUPFAM" id="SSF64288">
    <property type="entry name" value="Chorismate lyase-like"/>
    <property type="match status" value="1"/>
</dbReference>
<dbReference type="GO" id="GO:0006355">
    <property type="term" value="P:regulation of DNA-templated transcription"/>
    <property type="evidence" value="ECO:0007669"/>
    <property type="project" value="InterPro"/>
</dbReference>
<proteinExistence type="predicted"/>
<evidence type="ECO:0000313" key="3">
    <source>
        <dbReference type="Proteomes" id="UP000622547"/>
    </source>
</evidence>
<dbReference type="Pfam" id="PF07702">
    <property type="entry name" value="UTRA"/>
    <property type="match status" value="1"/>
</dbReference>
<dbReference type="RefSeq" id="WP_345485179.1">
    <property type="nucleotide sequence ID" value="NZ_BAABHI010000032.1"/>
</dbReference>
<name>A0A8J3U7V6_9ACTN</name>
<organism evidence="2 3">
    <name type="scientific">Planotetraspora phitsanulokensis</name>
    <dbReference type="NCBI Taxonomy" id="575192"/>
    <lineage>
        <taxon>Bacteria</taxon>
        <taxon>Bacillati</taxon>
        <taxon>Actinomycetota</taxon>
        <taxon>Actinomycetes</taxon>
        <taxon>Streptosporangiales</taxon>
        <taxon>Streptosporangiaceae</taxon>
        <taxon>Planotetraspora</taxon>
    </lineage>
</organism>
<dbReference type="InterPro" id="IPR028978">
    <property type="entry name" value="Chorismate_lyase_/UTRA_dom_sf"/>
</dbReference>
<feature type="domain" description="UbiC transcription regulator-associated" evidence="1">
    <location>
        <begin position="50"/>
        <end position="113"/>
    </location>
</feature>
<accession>A0A8J3U7V6</accession>
<dbReference type="EMBL" id="BOOP01000021">
    <property type="protein sequence ID" value="GII39671.1"/>
    <property type="molecule type" value="Genomic_DNA"/>
</dbReference>